<dbReference type="CDD" id="cd10220">
    <property type="entry name" value="ASKHA_NBD_Arp2"/>
    <property type="match status" value="1"/>
</dbReference>
<dbReference type="Gene3D" id="3.90.640.10">
    <property type="entry name" value="Actin, Chain A, domain 4"/>
    <property type="match status" value="1"/>
</dbReference>
<gene>
    <name evidence="2" type="ORF">PAPYR_10373</name>
</gene>
<dbReference type="SUPFAM" id="SSF53067">
    <property type="entry name" value="Actin-like ATPase domain"/>
    <property type="match status" value="2"/>
</dbReference>
<dbReference type="EMBL" id="JAPMOS010000132">
    <property type="protein sequence ID" value="KAJ4454810.1"/>
    <property type="molecule type" value="Genomic_DNA"/>
</dbReference>
<evidence type="ECO:0000256" key="1">
    <source>
        <dbReference type="RuleBase" id="RU000487"/>
    </source>
</evidence>
<comment type="similarity">
    <text evidence="1">Belongs to the actin family.</text>
</comment>
<dbReference type="PROSITE" id="PS01132">
    <property type="entry name" value="ACTINS_ACT_LIKE"/>
    <property type="match status" value="1"/>
</dbReference>
<evidence type="ECO:0000313" key="2">
    <source>
        <dbReference type="EMBL" id="KAJ4454810.1"/>
    </source>
</evidence>
<reference evidence="2" key="1">
    <citation type="journal article" date="2022" name="bioRxiv">
        <title>Genomics of Preaxostyla Flagellates Illuminates Evolutionary Transitions and the Path Towards Mitochondrial Loss.</title>
        <authorList>
            <person name="Novak L.V.F."/>
            <person name="Treitli S.C."/>
            <person name="Pyrih J."/>
            <person name="Halakuc P."/>
            <person name="Pipaliya S.V."/>
            <person name="Vacek V."/>
            <person name="Brzon O."/>
            <person name="Soukal P."/>
            <person name="Eme L."/>
            <person name="Dacks J.B."/>
            <person name="Karnkowska A."/>
            <person name="Elias M."/>
            <person name="Hampl V."/>
        </authorList>
    </citation>
    <scope>NUCLEOTIDE SEQUENCE</scope>
    <source>
        <strain evidence="2">RCP-MX</strain>
    </source>
</reference>
<dbReference type="InterPro" id="IPR004000">
    <property type="entry name" value="Actin"/>
</dbReference>
<dbReference type="Gene3D" id="3.30.420.40">
    <property type="match status" value="2"/>
</dbReference>
<dbReference type="InterPro" id="IPR043129">
    <property type="entry name" value="ATPase_NBD"/>
</dbReference>
<evidence type="ECO:0000313" key="3">
    <source>
        <dbReference type="Proteomes" id="UP001141327"/>
    </source>
</evidence>
<dbReference type="InterPro" id="IPR020902">
    <property type="entry name" value="Actin/actin-like_CS"/>
</dbReference>
<name>A0ABQ8U604_9EUKA</name>
<organism evidence="2 3">
    <name type="scientific">Paratrimastix pyriformis</name>
    <dbReference type="NCBI Taxonomy" id="342808"/>
    <lineage>
        <taxon>Eukaryota</taxon>
        <taxon>Metamonada</taxon>
        <taxon>Preaxostyla</taxon>
        <taxon>Paratrimastigidae</taxon>
        <taxon>Paratrimastix</taxon>
    </lineage>
</organism>
<dbReference type="Proteomes" id="UP001141327">
    <property type="component" value="Unassembled WGS sequence"/>
</dbReference>
<comment type="caution">
    <text evidence="2">The sequence shown here is derived from an EMBL/GenBank/DDBJ whole genome shotgun (WGS) entry which is preliminary data.</text>
</comment>
<dbReference type="SMART" id="SM00268">
    <property type="entry name" value="ACTIN"/>
    <property type="match status" value="1"/>
</dbReference>
<dbReference type="Pfam" id="PF00022">
    <property type="entry name" value="Actin"/>
    <property type="match status" value="1"/>
</dbReference>
<keyword evidence="3" id="KW-1185">Reference proteome</keyword>
<sequence>MEEDNVHSSEEQAAPSAQNSRYLVVDNGTGYCKCGYAADNFPRFSFPSMIGRPTIRADEEMENAQIKEIMCGYEAAQMRSMLQISYPIDNGIIRNWDDMMILWDYTFEKLNASPKESKILLTEAPLNPRANRIKMCETMFEHYGFQGVHVATQAVLTLYAQGLMTGVVMDSGDGVTHIVPVFDGVILDHLTKRIDIAGRNITRYLVDLLQQRGYALNSSADLDTVRAIKEKFCYVGYDLKLEETLATETTVLTEQYTLPDGRIISIGRERFMAPEALFQPRLVDKECDGIHEQLFKTINEAEPDLRRDFYQHIVLSGGTSMYPGLPSRLEKEMKTLYLERVLRGNPMNMKKFKLHIEDPPRRKNFVFLGGAVLADVGKDKPDFWISKQDWEEKGAALFA</sequence>
<dbReference type="PRINTS" id="PR00190">
    <property type="entry name" value="ACTIN"/>
</dbReference>
<dbReference type="PANTHER" id="PTHR11937">
    <property type="entry name" value="ACTIN"/>
    <property type="match status" value="1"/>
</dbReference>
<proteinExistence type="inferred from homology"/>
<accession>A0ABQ8U604</accession>
<protein>
    <submittedName>
        <fullName evidence="2">Actin-related protein 2</fullName>
    </submittedName>
</protein>